<proteinExistence type="predicted"/>
<protein>
    <submittedName>
        <fullName evidence="2">Uncharacterized protein</fullName>
    </submittedName>
</protein>
<dbReference type="WBParaSite" id="SMRG1_93660.1">
    <property type="protein sequence ID" value="SMRG1_93660.1"/>
    <property type="gene ID" value="SMRG1_93660"/>
</dbReference>
<reference evidence="2" key="1">
    <citation type="submission" date="2023-11" db="UniProtKB">
        <authorList>
            <consortium name="WormBaseParasite"/>
        </authorList>
    </citation>
    <scope>IDENTIFICATION</scope>
</reference>
<organism evidence="1 2">
    <name type="scientific">Schistosoma margrebowiei</name>
    <dbReference type="NCBI Taxonomy" id="48269"/>
    <lineage>
        <taxon>Eukaryota</taxon>
        <taxon>Metazoa</taxon>
        <taxon>Spiralia</taxon>
        <taxon>Lophotrochozoa</taxon>
        <taxon>Platyhelminthes</taxon>
        <taxon>Trematoda</taxon>
        <taxon>Digenea</taxon>
        <taxon>Strigeidida</taxon>
        <taxon>Schistosomatoidea</taxon>
        <taxon>Schistosomatidae</taxon>
        <taxon>Schistosoma</taxon>
    </lineage>
</organism>
<evidence type="ECO:0000313" key="2">
    <source>
        <dbReference type="WBParaSite" id="SMRG1_93660.1"/>
    </source>
</evidence>
<name>A0AA85AM41_9TREM</name>
<dbReference type="Proteomes" id="UP000050790">
    <property type="component" value="Unassembled WGS sequence"/>
</dbReference>
<accession>A0AA85AM41</accession>
<evidence type="ECO:0000313" key="1">
    <source>
        <dbReference type="Proteomes" id="UP000050790"/>
    </source>
</evidence>
<dbReference type="AlphaFoldDB" id="A0AA85AM41"/>
<sequence>MNLRRNTLDFHPTIQTHSFWYNVSPITYIQLRCSFIHYSCICNNLDFLFDSAQMTAYNVLYIKSYENKKCSLDVLNCVNHIQKSLDREMALKGPSYLAGLFRLTPQIQSGVFEAKQPKPKTSYESIQHNESQTTFYRSIPSISDDPNSQESLQITSEVQNVFNEKIPLCIITQIDRNLPCAKTMKSEYHHQQASTSHSTYENRDYTNSCRSLLSISSNREISDIAPSVLKTRKHKLLVEYQEAMEPITSIDIPLEYEEKLISLLK</sequence>